<reference evidence="1" key="1">
    <citation type="submission" date="2021-03" db="EMBL/GenBank/DDBJ databases">
        <authorList>
            <person name="Tagirdzhanova G."/>
        </authorList>
    </citation>
    <scope>NUCLEOTIDE SEQUENCE</scope>
</reference>
<keyword evidence="2" id="KW-1185">Reference proteome</keyword>
<evidence type="ECO:0008006" key="3">
    <source>
        <dbReference type="Google" id="ProtNLM"/>
    </source>
</evidence>
<dbReference type="EMBL" id="CAJPDT010000024">
    <property type="protein sequence ID" value="CAF9919964.1"/>
    <property type="molecule type" value="Genomic_DNA"/>
</dbReference>
<comment type="caution">
    <text evidence="1">The sequence shown here is derived from an EMBL/GenBank/DDBJ whole genome shotgun (WGS) entry which is preliminary data.</text>
</comment>
<dbReference type="PANTHER" id="PTHR38886:SF1">
    <property type="entry name" value="NACHT-NTPASE AND P-LOOP NTPASES N-TERMINAL DOMAIN-CONTAINING PROTEIN"/>
    <property type="match status" value="1"/>
</dbReference>
<dbReference type="PANTHER" id="PTHR38886">
    <property type="entry name" value="SESA DOMAIN-CONTAINING PROTEIN"/>
    <property type="match status" value="1"/>
</dbReference>
<dbReference type="Proteomes" id="UP000664534">
    <property type="component" value="Unassembled WGS sequence"/>
</dbReference>
<dbReference type="AlphaFoldDB" id="A0A8H3FAC9"/>
<proteinExistence type="predicted"/>
<evidence type="ECO:0000313" key="2">
    <source>
        <dbReference type="Proteomes" id="UP000664534"/>
    </source>
</evidence>
<sequence>MVGFGVSVGDFIAGINFLIDAAHSLNDTYGAQADYEELGRELRSLRDGLDSIQRLSLDPTQAAETTAVKAAVTDCYTCVDTFVQRNNKFKTLESTSGHKWSLTGLKKCGRGVQWAVWKKDDVAKFRTELGMHSGAIRMHLATLQLKQNDSQSKLQAGIEQRSLDHKVLTESINDKVSQLLPHQISLKRTLSDQRDDVKRIRCDTQNIVDGQASVERSIETQRVQMGEQLRHHGLEQATALKSHHSTTVQIGTNVQEINTQVVALMALQQSLAGGATQILETLSQGATQGLTVIQSQQQMLQQLQDISSLLQMNREIPPQAFIAVLKDRFKDIGSHKIDRKEFILQDTASRNLISLKSPWRSTMGSVRHISMSMMFRQEGSSKTQCPGCGMENEGSDTDDVECLNITCRLNYHRLSMVRDVDDDETSDNEELLRTSSFTTAGARSRENENWKNSRNEEIRYYSRVALLTWKGNKDETPGMPEQQMMDDTAYNVKQLLTNDGINPAHLSDAQFASFQQQNTSIQQKSIQLHHQMRYEIHKQTSLEGDPKAASPRITPGVRIMMRNKVWFTYARREFNE</sequence>
<accession>A0A8H3FAC9</accession>
<name>A0A8H3FAC9_9LECA</name>
<gene>
    <name evidence="1" type="ORF">IMSHALPRED_004780</name>
</gene>
<evidence type="ECO:0000313" key="1">
    <source>
        <dbReference type="EMBL" id="CAF9919964.1"/>
    </source>
</evidence>
<protein>
    <recommendedName>
        <fullName evidence="3">Fungal N-terminal domain-containing protein</fullName>
    </recommendedName>
</protein>
<organism evidence="1 2">
    <name type="scientific">Imshaugia aleurites</name>
    <dbReference type="NCBI Taxonomy" id="172621"/>
    <lineage>
        <taxon>Eukaryota</taxon>
        <taxon>Fungi</taxon>
        <taxon>Dikarya</taxon>
        <taxon>Ascomycota</taxon>
        <taxon>Pezizomycotina</taxon>
        <taxon>Lecanoromycetes</taxon>
        <taxon>OSLEUM clade</taxon>
        <taxon>Lecanoromycetidae</taxon>
        <taxon>Lecanorales</taxon>
        <taxon>Lecanorineae</taxon>
        <taxon>Parmeliaceae</taxon>
        <taxon>Imshaugia</taxon>
    </lineage>
</organism>
<dbReference type="OrthoDB" id="3045089at2759"/>